<dbReference type="InterPro" id="IPR036629">
    <property type="entry name" value="YjbJ_sf"/>
</dbReference>
<evidence type="ECO:0000313" key="4">
    <source>
        <dbReference type="EMBL" id="EJZ81394.1"/>
    </source>
</evidence>
<proteinExistence type="inferred from homology"/>
<feature type="compositionally biased region" description="Basic and acidic residues" evidence="2">
    <location>
        <begin position="1"/>
        <end position="21"/>
    </location>
</feature>
<dbReference type="Gene3D" id="1.10.1470.10">
    <property type="entry name" value="YjbJ"/>
    <property type="match status" value="1"/>
</dbReference>
<evidence type="ECO:0000259" key="3">
    <source>
        <dbReference type="Pfam" id="PF05532"/>
    </source>
</evidence>
<evidence type="ECO:0000256" key="2">
    <source>
        <dbReference type="SAM" id="MobiDB-lite"/>
    </source>
</evidence>
<dbReference type="HOGENOM" id="CLU_135567_1_2_11"/>
<accession>K0YPB1</accession>
<dbReference type="InterPro" id="IPR008462">
    <property type="entry name" value="CsbD"/>
</dbReference>
<feature type="domain" description="CsbD-like" evidence="3">
    <location>
        <begin position="6"/>
        <end position="58"/>
    </location>
</feature>
<dbReference type="Pfam" id="PF05532">
    <property type="entry name" value="CsbD"/>
    <property type="match status" value="1"/>
</dbReference>
<keyword evidence="5" id="KW-1185">Reference proteome</keyword>
<comment type="caution">
    <text evidence="4">The sequence shown here is derived from an EMBL/GenBank/DDBJ whole genome shotgun (WGS) entry which is preliminary data.</text>
</comment>
<dbReference type="RefSeq" id="WP_004601555.1">
    <property type="nucleotide sequence ID" value="NZ_HF541868.1"/>
</dbReference>
<dbReference type="SUPFAM" id="SSF69047">
    <property type="entry name" value="Hypothetical protein YjbJ"/>
    <property type="match status" value="1"/>
</dbReference>
<name>K0YPB1_9CORY</name>
<organism evidence="4 5">
    <name type="scientific">Corynebacterium otitidis ATCC 51513</name>
    <dbReference type="NCBI Taxonomy" id="883169"/>
    <lineage>
        <taxon>Bacteria</taxon>
        <taxon>Bacillati</taxon>
        <taxon>Actinomycetota</taxon>
        <taxon>Actinomycetes</taxon>
        <taxon>Mycobacteriales</taxon>
        <taxon>Corynebacteriaceae</taxon>
        <taxon>Corynebacterium</taxon>
    </lineage>
</organism>
<dbReference type="PATRIC" id="fig|883169.3.peg.1603"/>
<evidence type="ECO:0000256" key="1">
    <source>
        <dbReference type="ARBA" id="ARBA00009129"/>
    </source>
</evidence>
<evidence type="ECO:0000313" key="5">
    <source>
        <dbReference type="Proteomes" id="UP000006078"/>
    </source>
</evidence>
<dbReference type="STRING" id="29321.AAV33_05350"/>
<protein>
    <recommendedName>
        <fullName evidence="3">CsbD-like domain-containing protein</fullName>
    </recommendedName>
</protein>
<gene>
    <name evidence="4" type="ORF">HMPREF9719_01665</name>
</gene>
<comment type="similarity">
    <text evidence="1">Belongs to the UPF0337 (CsbD) family.</text>
</comment>
<feature type="region of interest" description="Disordered" evidence="2">
    <location>
        <begin position="1"/>
        <end position="76"/>
    </location>
</feature>
<feature type="compositionally biased region" description="Basic and acidic residues" evidence="2">
    <location>
        <begin position="30"/>
        <end position="61"/>
    </location>
</feature>
<dbReference type="Proteomes" id="UP000006078">
    <property type="component" value="Unassembled WGS sequence"/>
</dbReference>
<dbReference type="AlphaFoldDB" id="K0YPB1"/>
<reference evidence="4 5" key="1">
    <citation type="submission" date="2012-08" db="EMBL/GenBank/DDBJ databases">
        <title>The Genome Sequence of Turicella otitidis ATCC 51513.</title>
        <authorList>
            <consortium name="The Broad Institute Genome Sequencing Platform"/>
            <person name="Earl A."/>
            <person name="Ward D."/>
            <person name="Feldgarden M."/>
            <person name="Gevers D."/>
            <person name="Huys G."/>
            <person name="Walker B."/>
            <person name="Young S.K."/>
            <person name="Zeng Q."/>
            <person name="Gargeya S."/>
            <person name="Fitzgerald M."/>
            <person name="Haas B."/>
            <person name="Abouelleil A."/>
            <person name="Alvarado L."/>
            <person name="Arachchi H.M."/>
            <person name="Berlin A.M."/>
            <person name="Chapman S.B."/>
            <person name="Goldberg J."/>
            <person name="Griggs A."/>
            <person name="Gujja S."/>
            <person name="Hansen M."/>
            <person name="Howarth C."/>
            <person name="Imamovic A."/>
            <person name="Larimer J."/>
            <person name="McCowen C."/>
            <person name="Montmayeur A."/>
            <person name="Murphy C."/>
            <person name="Neiman D."/>
            <person name="Pearson M."/>
            <person name="Priest M."/>
            <person name="Roberts A."/>
            <person name="Saif S."/>
            <person name="Shea T."/>
            <person name="Sisk P."/>
            <person name="Sykes S."/>
            <person name="Wortman J."/>
            <person name="Nusbaum C."/>
            <person name="Birren B."/>
        </authorList>
    </citation>
    <scope>NUCLEOTIDE SEQUENCE [LARGE SCALE GENOMIC DNA]</scope>
    <source>
        <strain evidence="4 5">ATCC 51513</strain>
    </source>
</reference>
<sequence length="76" mass="8225">MADFKDQAKNKGEELKGKAKEAAGNATDNDELKNEGKKDQTVSDAKEKAQEFGDKVKDKANEVVGNIGDKIKGDDK</sequence>
<dbReference type="EMBL" id="AHAE01000078">
    <property type="protein sequence ID" value="EJZ81394.1"/>
    <property type="molecule type" value="Genomic_DNA"/>
</dbReference>